<organism evidence="5 6">
    <name type="scientific">Streptomyces nigrescens</name>
    <dbReference type="NCBI Taxonomy" id="1920"/>
    <lineage>
        <taxon>Bacteria</taxon>
        <taxon>Bacillati</taxon>
        <taxon>Actinomycetota</taxon>
        <taxon>Actinomycetes</taxon>
        <taxon>Kitasatosporales</taxon>
        <taxon>Streptomycetaceae</taxon>
        <taxon>Streptomyces</taxon>
    </lineage>
</organism>
<proteinExistence type="predicted"/>
<feature type="domain" description="HTH gntR-type" evidence="4">
    <location>
        <begin position="9"/>
        <end position="77"/>
    </location>
</feature>
<evidence type="ECO:0000256" key="1">
    <source>
        <dbReference type="ARBA" id="ARBA00023015"/>
    </source>
</evidence>
<dbReference type="CDD" id="cd07377">
    <property type="entry name" value="WHTH_GntR"/>
    <property type="match status" value="1"/>
</dbReference>
<dbReference type="Proteomes" id="UP001059597">
    <property type="component" value="Chromosome"/>
</dbReference>
<protein>
    <submittedName>
        <fullName evidence="5">GntR family transcriptional regulator</fullName>
    </submittedName>
</protein>
<reference evidence="5" key="1">
    <citation type="submission" date="2022-06" db="EMBL/GenBank/DDBJ databases">
        <title>Complete genome sequence of Streptomyces nigrescens HEK616.</title>
        <authorList>
            <person name="Asamizu S."/>
            <person name="Onaka H."/>
        </authorList>
    </citation>
    <scope>NUCLEOTIDE SEQUENCE</scope>
    <source>
        <strain evidence="5">HEK616</strain>
    </source>
</reference>
<keyword evidence="1" id="KW-0805">Transcription regulation</keyword>
<keyword evidence="3" id="KW-0804">Transcription</keyword>
<dbReference type="RefSeq" id="WP_261954194.1">
    <property type="nucleotide sequence ID" value="NZ_AP026073.1"/>
</dbReference>
<evidence type="ECO:0000256" key="2">
    <source>
        <dbReference type="ARBA" id="ARBA00023125"/>
    </source>
</evidence>
<accession>A0ABM7ZVR0</accession>
<evidence type="ECO:0000256" key="3">
    <source>
        <dbReference type="ARBA" id="ARBA00023163"/>
    </source>
</evidence>
<sequence length="229" mass="24127">MPLEALRPSPLVEQAAQRLRGQITGGDWPVGTRLPGETTLAKTLGVGRSTVREALRALAGAGLVQPRQGAGVFVIATEPTEDWPARLRRAAVGDVYEVRAMVEVQAAQLAAVRRTDDDVAALRAALEGRRTAAGSGTAAFVDADIALHAAVVAAAHNPVLTDLFTEFVPALRQGLIDLVELLDLRGRDPQPGDARHAALVDAVADGDGARASRILREEFDETLGQLAGR</sequence>
<evidence type="ECO:0000313" key="5">
    <source>
        <dbReference type="EMBL" id="BDM70454.1"/>
    </source>
</evidence>
<dbReference type="InterPro" id="IPR011711">
    <property type="entry name" value="GntR_C"/>
</dbReference>
<dbReference type="InterPro" id="IPR036388">
    <property type="entry name" value="WH-like_DNA-bd_sf"/>
</dbReference>
<keyword evidence="6" id="KW-1185">Reference proteome</keyword>
<dbReference type="SUPFAM" id="SSF46785">
    <property type="entry name" value="Winged helix' DNA-binding domain"/>
    <property type="match status" value="1"/>
</dbReference>
<dbReference type="PANTHER" id="PTHR43537">
    <property type="entry name" value="TRANSCRIPTIONAL REGULATOR, GNTR FAMILY"/>
    <property type="match status" value="1"/>
</dbReference>
<dbReference type="Pfam" id="PF00392">
    <property type="entry name" value="GntR"/>
    <property type="match status" value="1"/>
</dbReference>
<evidence type="ECO:0000259" key="4">
    <source>
        <dbReference type="PROSITE" id="PS50949"/>
    </source>
</evidence>
<dbReference type="InterPro" id="IPR036390">
    <property type="entry name" value="WH_DNA-bd_sf"/>
</dbReference>
<dbReference type="InterPro" id="IPR008920">
    <property type="entry name" value="TF_FadR/GntR_C"/>
</dbReference>
<keyword evidence="2" id="KW-0238">DNA-binding</keyword>
<dbReference type="PROSITE" id="PS50949">
    <property type="entry name" value="HTH_GNTR"/>
    <property type="match status" value="1"/>
</dbReference>
<dbReference type="SMART" id="SM00895">
    <property type="entry name" value="FCD"/>
    <property type="match status" value="1"/>
</dbReference>
<dbReference type="InterPro" id="IPR000524">
    <property type="entry name" value="Tscrpt_reg_HTH_GntR"/>
</dbReference>
<gene>
    <name evidence="5" type="ORF">HEK616_39410</name>
</gene>
<dbReference type="Gene3D" id="1.10.10.10">
    <property type="entry name" value="Winged helix-like DNA-binding domain superfamily/Winged helix DNA-binding domain"/>
    <property type="match status" value="1"/>
</dbReference>
<dbReference type="Gene3D" id="1.20.120.530">
    <property type="entry name" value="GntR ligand-binding domain-like"/>
    <property type="match status" value="1"/>
</dbReference>
<dbReference type="PRINTS" id="PR00035">
    <property type="entry name" value="HTHGNTR"/>
</dbReference>
<dbReference type="SUPFAM" id="SSF48008">
    <property type="entry name" value="GntR ligand-binding domain-like"/>
    <property type="match status" value="1"/>
</dbReference>
<evidence type="ECO:0000313" key="6">
    <source>
        <dbReference type="Proteomes" id="UP001059597"/>
    </source>
</evidence>
<dbReference type="PANTHER" id="PTHR43537:SF47">
    <property type="entry name" value="REGULATORY PROTEIN GNTR HTH"/>
    <property type="match status" value="1"/>
</dbReference>
<dbReference type="SMART" id="SM00345">
    <property type="entry name" value="HTH_GNTR"/>
    <property type="match status" value="1"/>
</dbReference>
<name>A0ABM7ZVR0_STRNI</name>
<dbReference type="Pfam" id="PF07729">
    <property type="entry name" value="FCD"/>
    <property type="match status" value="1"/>
</dbReference>
<dbReference type="EMBL" id="AP026073">
    <property type="protein sequence ID" value="BDM70454.1"/>
    <property type="molecule type" value="Genomic_DNA"/>
</dbReference>